<keyword evidence="4" id="KW-0547">Nucleotide-binding</keyword>
<evidence type="ECO:0000256" key="7">
    <source>
        <dbReference type="ARBA" id="ARBA00047872"/>
    </source>
</evidence>
<dbReference type="InterPro" id="IPR036393">
    <property type="entry name" value="AceGlu_kinase-like_sf"/>
</dbReference>
<dbReference type="InterPro" id="IPR042199">
    <property type="entry name" value="AsparK_Bifunc_asparK/hSer_DH"/>
</dbReference>
<feature type="domain" description="Aspartate/glutamate/uridylate kinase" evidence="10">
    <location>
        <begin position="3"/>
        <end position="281"/>
    </location>
</feature>
<dbReference type="Proteomes" id="UP001378956">
    <property type="component" value="Unassembled WGS sequence"/>
</dbReference>
<protein>
    <recommendedName>
        <fullName evidence="8">Aspartokinase</fullName>
        <ecNumber evidence="8">2.7.2.4</ecNumber>
    </recommendedName>
</protein>
<dbReference type="EMBL" id="JBBEUB010000004">
    <property type="protein sequence ID" value="MEJ2903332.1"/>
    <property type="molecule type" value="Genomic_DNA"/>
</dbReference>
<dbReference type="Gene3D" id="1.20.120.1320">
    <property type="entry name" value="Aspartokinase, catalytic domain"/>
    <property type="match status" value="1"/>
</dbReference>
<keyword evidence="9" id="KW-0028">Amino-acid biosynthesis</keyword>
<dbReference type="InterPro" id="IPR005260">
    <property type="entry name" value="Asp_kin_monofn"/>
</dbReference>
<organism evidence="11 12">
    <name type="scientific">Pedobacter panaciterrae</name>
    <dbReference type="NCBI Taxonomy" id="363849"/>
    <lineage>
        <taxon>Bacteria</taxon>
        <taxon>Pseudomonadati</taxon>
        <taxon>Bacteroidota</taxon>
        <taxon>Sphingobacteriia</taxon>
        <taxon>Sphingobacteriales</taxon>
        <taxon>Sphingobacteriaceae</taxon>
        <taxon>Pedobacter</taxon>
    </lineage>
</organism>
<comment type="pathway">
    <text evidence="9">Amino-acid biosynthesis; L-methionine biosynthesis via de novo pathway; L-homoserine from L-aspartate: step 1/3.</text>
</comment>
<reference evidence="11 12" key="1">
    <citation type="submission" date="2024-03" db="EMBL/GenBank/DDBJ databases">
        <title>Sequence of Lycoming College Course Isolates.</title>
        <authorList>
            <person name="Plotts O."/>
            <person name="Newman J."/>
        </authorList>
    </citation>
    <scope>NUCLEOTIDE SEQUENCE [LARGE SCALE GENOMIC DNA]</scope>
    <source>
        <strain evidence="11 12">CJB-3</strain>
    </source>
</reference>
<gene>
    <name evidence="11" type="ORF">WAE58_12890</name>
</gene>
<dbReference type="CDD" id="cd04243">
    <property type="entry name" value="AAK_AK-HSDH-like"/>
    <property type="match status" value="1"/>
</dbReference>
<dbReference type="NCBIfam" id="TIGR00657">
    <property type="entry name" value="asp_kinases"/>
    <property type="match status" value="1"/>
</dbReference>
<dbReference type="SUPFAM" id="SSF53633">
    <property type="entry name" value="Carbamate kinase-like"/>
    <property type="match status" value="1"/>
</dbReference>
<proteinExistence type="inferred from homology"/>
<evidence type="ECO:0000259" key="10">
    <source>
        <dbReference type="Pfam" id="PF00696"/>
    </source>
</evidence>
<evidence type="ECO:0000256" key="3">
    <source>
        <dbReference type="ARBA" id="ARBA00022679"/>
    </source>
</evidence>
<evidence type="ECO:0000313" key="11">
    <source>
        <dbReference type="EMBL" id="MEJ2903332.1"/>
    </source>
</evidence>
<keyword evidence="6" id="KW-0067">ATP-binding</keyword>
<evidence type="ECO:0000256" key="4">
    <source>
        <dbReference type="ARBA" id="ARBA00022741"/>
    </source>
</evidence>
<dbReference type="RefSeq" id="WP_337716604.1">
    <property type="nucleotide sequence ID" value="NZ_JBBEUB010000004.1"/>
</dbReference>
<dbReference type="PANTHER" id="PTHR21499">
    <property type="entry name" value="ASPARTATE KINASE"/>
    <property type="match status" value="1"/>
</dbReference>
<comment type="caution">
    <text evidence="11">The sequence shown here is derived from an EMBL/GenBank/DDBJ whole genome shotgun (WGS) entry which is preliminary data.</text>
</comment>
<dbReference type="Gene3D" id="3.40.1160.10">
    <property type="entry name" value="Acetylglutamate kinase-like"/>
    <property type="match status" value="1"/>
</dbReference>
<keyword evidence="12" id="KW-1185">Reference proteome</keyword>
<evidence type="ECO:0000256" key="8">
    <source>
        <dbReference type="RuleBase" id="RU003448"/>
    </source>
</evidence>
<comment type="similarity">
    <text evidence="2 8">Belongs to the aspartokinase family.</text>
</comment>
<evidence type="ECO:0000256" key="2">
    <source>
        <dbReference type="ARBA" id="ARBA00010122"/>
    </source>
</evidence>
<dbReference type="Pfam" id="PF00696">
    <property type="entry name" value="AA_kinase"/>
    <property type="match status" value="1"/>
</dbReference>
<evidence type="ECO:0000313" key="12">
    <source>
        <dbReference type="Proteomes" id="UP001378956"/>
    </source>
</evidence>
<dbReference type="PANTHER" id="PTHR21499:SF59">
    <property type="entry name" value="ASPARTOKINASE"/>
    <property type="match status" value="1"/>
</dbReference>
<name>A0ABU8NPD7_9SPHI</name>
<dbReference type="GO" id="GO:0004072">
    <property type="term" value="F:aspartate kinase activity"/>
    <property type="evidence" value="ECO:0007669"/>
    <property type="project" value="UniProtKB-EC"/>
</dbReference>
<comment type="catalytic activity">
    <reaction evidence="7 8">
        <text>L-aspartate + ATP = 4-phospho-L-aspartate + ADP</text>
        <dbReference type="Rhea" id="RHEA:23776"/>
        <dbReference type="ChEBI" id="CHEBI:29991"/>
        <dbReference type="ChEBI" id="CHEBI:30616"/>
        <dbReference type="ChEBI" id="CHEBI:57535"/>
        <dbReference type="ChEBI" id="CHEBI:456216"/>
        <dbReference type="EC" id="2.7.2.4"/>
    </reaction>
</comment>
<evidence type="ECO:0000256" key="9">
    <source>
        <dbReference type="RuleBase" id="RU004249"/>
    </source>
</evidence>
<dbReference type="EC" id="2.7.2.4" evidence="8"/>
<sequence length="425" mass="48421">MEVYKFGGASVKDAEGVRNLANIIKERNQKNNLLIVISAMGKVTNKLEDLTKAYLTGLEDTHQIFEEVKQFHFNIISELFPDHSNPVYNDVANSFVEIDWLIEEKPDDAADYIYDQIVSIGEIVSTKIAAAYLNETGCNVQWVDARNFIHTDNNYREAQVNWEKTEQEIQKKLAPVLEQYIAVTQGFIGSTSENFTTTLGRDGSDYSAAIFASCLNATSLTIWKDVPGVLNADPKWFDETERIPRLSYHDAIELAYYGATIIHPKTIKPIQNKNIPLFVRSFLDHKAEGTDITGENNHLPVPSFIFKVNQALISIFPKDFSFIIEENLSDIFSLFHKHKVKITTMLNSAISFSVSFDHDPKKLEALIADLSLHYKVKYNTGLELVTIRYYNQQTIDRVTVNKNILLEVKSRYTCQIVMRDKTTVE</sequence>
<accession>A0ABU8NPD7</accession>
<evidence type="ECO:0000256" key="5">
    <source>
        <dbReference type="ARBA" id="ARBA00022777"/>
    </source>
</evidence>
<keyword evidence="5 8" id="KW-0418">Kinase</keyword>
<comment type="pathway">
    <text evidence="9">Amino-acid biosynthesis; L-threonine biosynthesis; L-threonine from L-aspartate: step 1/5.</text>
</comment>
<keyword evidence="3 8" id="KW-0808">Transferase</keyword>
<evidence type="ECO:0000256" key="6">
    <source>
        <dbReference type="ARBA" id="ARBA00022840"/>
    </source>
</evidence>
<comment type="pathway">
    <text evidence="1 9">Amino-acid biosynthesis; L-lysine biosynthesis via DAP pathway; (S)-tetrahydrodipicolinate from L-aspartate: step 1/4.</text>
</comment>
<evidence type="ECO:0000256" key="1">
    <source>
        <dbReference type="ARBA" id="ARBA00004766"/>
    </source>
</evidence>
<dbReference type="InterPro" id="IPR001048">
    <property type="entry name" value="Asp/Glu/Uridylate_kinase"/>
</dbReference>
<dbReference type="PIRSF" id="PIRSF000726">
    <property type="entry name" value="Asp_kin"/>
    <property type="match status" value="1"/>
</dbReference>
<dbReference type="InterPro" id="IPR001341">
    <property type="entry name" value="Asp_kinase"/>
</dbReference>